<dbReference type="SUPFAM" id="SSF101908">
    <property type="entry name" value="Putative isomerase YbhE"/>
    <property type="match status" value="1"/>
</dbReference>
<protein>
    <recommendedName>
        <fullName evidence="1">F-box domain-containing protein</fullName>
    </recommendedName>
</protein>
<evidence type="ECO:0000313" key="2">
    <source>
        <dbReference type="EMBL" id="CAL4932265.1"/>
    </source>
</evidence>
<dbReference type="InterPro" id="IPR050942">
    <property type="entry name" value="F-box_BR-signaling"/>
</dbReference>
<dbReference type="InterPro" id="IPR036047">
    <property type="entry name" value="F-box-like_dom_sf"/>
</dbReference>
<evidence type="ECO:0000313" key="3">
    <source>
        <dbReference type="Proteomes" id="UP001497457"/>
    </source>
</evidence>
<dbReference type="PANTHER" id="PTHR44259:SF57">
    <property type="entry name" value="DUF1618 DOMAIN-CONTAINING PROTEIN"/>
    <property type="match status" value="1"/>
</dbReference>
<evidence type="ECO:0000259" key="1">
    <source>
        <dbReference type="PROSITE" id="PS50181"/>
    </source>
</evidence>
<dbReference type="Pfam" id="PF00646">
    <property type="entry name" value="F-box"/>
    <property type="match status" value="1"/>
</dbReference>
<dbReference type="InterPro" id="IPR005174">
    <property type="entry name" value="KIB1-4_b-propeller"/>
</dbReference>
<dbReference type="Proteomes" id="UP001497457">
    <property type="component" value="Chromosome 15b"/>
</dbReference>
<dbReference type="InterPro" id="IPR001810">
    <property type="entry name" value="F-box_dom"/>
</dbReference>
<sequence>MTMARPRVPWSELPQDPISVILTRLDVSDVLNFAWTCKSWGNICRHLNASIFKSGTLMMITSKSSQDGCLTQDGLEDGIFGVHEVGVGKSFDCKHRLLRNKSWIGGKDDWLVSTNDCIDLQITNPITADVVPLPRLNTIDKFEMHTDQEVQVVFEHTHSIRRVVLCQTPSSPNGHFAIALFNDGLMACTARGQSDWKLFTHPTQLFSGCYTHYPEVWLDAIVHQGRVVAVNEGGYIYAWSMNDPEAYPIKLTTPEFSTTGDSMVYYLATSHTGRLLLISVHGEERRYIEPGLRMVVSEQDRIEQPTALSIYIYDDTGDAWQRTRSVGDGQSLFLGLNYPFYGRWSNIKEDRVYIASMCDNDSIIFSMDSEADQPLDKQNYPIKKESRWPDGLSIRTPMWFRPTVPYLTGKKPQDNC</sequence>
<reference evidence="3" key="1">
    <citation type="submission" date="2024-06" db="EMBL/GenBank/DDBJ databases">
        <authorList>
            <person name="Ryan C."/>
        </authorList>
    </citation>
    <scope>NUCLEOTIDE SEQUENCE [LARGE SCALE GENOMIC DNA]</scope>
</reference>
<dbReference type="Pfam" id="PF03478">
    <property type="entry name" value="Beta-prop_KIB1-4"/>
    <property type="match status" value="1"/>
</dbReference>
<keyword evidence="3" id="KW-1185">Reference proteome</keyword>
<name>A0ABC8XT64_9POAL</name>
<dbReference type="Gene3D" id="1.20.1280.50">
    <property type="match status" value="1"/>
</dbReference>
<organism evidence="2 3">
    <name type="scientific">Urochloa decumbens</name>
    <dbReference type="NCBI Taxonomy" id="240449"/>
    <lineage>
        <taxon>Eukaryota</taxon>
        <taxon>Viridiplantae</taxon>
        <taxon>Streptophyta</taxon>
        <taxon>Embryophyta</taxon>
        <taxon>Tracheophyta</taxon>
        <taxon>Spermatophyta</taxon>
        <taxon>Magnoliopsida</taxon>
        <taxon>Liliopsida</taxon>
        <taxon>Poales</taxon>
        <taxon>Poaceae</taxon>
        <taxon>PACMAD clade</taxon>
        <taxon>Panicoideae</taxon>
        <taxon>Panicodae</taxon>
        <taxon>Paniceae</taxon>
        <taxon>Melinidinae</taxon>
        <taxon>Urochloa</taxon>
    </lineage>
</organism>
<dbReference type="PROSITE" id="PS50181">
    <property type="entry name" value="FBOX"/>
    <property type="match status" value="1"/>
</dbReference>
<dbReference type="AlphaFoldDB" id="A0ABC8XT64"/>
<proteinExistence type="predicted"/>
<feature type="domain" description="F-box" evidence="1">
    <location>
        <begin position="7"/>
        <end position="55"/>
    </location>
</feature>
<reference evidence="2 3" key="2">
    <citation type="submission" date="2024-10" db="EMBL/GenBank/DDBJ databases">
        <authorList>
            <person name="Ryan C."/>
        </authorList>
    </citation>
    <scope>NUCLEOTIDE SEQUENCE [LARGE SCALE GENOMIC DNA]</scope>
</reference>
<dbReference type="EMBL" id="OZ075125">
    <property type="protein sequence ID" value="CAL4932265.1"/>
    <property type="molecule type" value="Genomic_DNA"/>
</dbReference>
<dbReference type="SUPFAM" id="SSF81383">
    <property type="entry name" value="F-box domain"/>
    <property type="match status" value="1"/>
</dbReference>
<accession>A0ABC8XT64</accession>
<gene>
    <name evidence="2" type="ORF">URODEC1_LOCUS27528</name>
</gene>
<dbReference type="PANTHER" id="PTHR44259">
    <property type="entry name" value="OS07G0183000 PROTEIN-RELATED"/>
    <property type="match status" value="1"/>
</dbReference>